<dbReference type="OrthoDB" id="5759974at2"/>
<protein>
    <submittedName>
        <fullName evidence="1">Uncharacterized protein</fullName>
    </submittedName>
</protein>
<dbReference type="RefSeq" id="WP_007018016.1">
    <property type="nucleotide sequence ID" value="NZ_CH724115.1"/>
</dbReference>
<dbReference type="Proteomes" id="UP000004263">
    <property type="component" value="Unassembled WGS sequence"/>
</dbReference>
<name>Q1N4C0_9GAMM</name>
<evidence type="ECO:0000313" key="2">
    <source>
        <dbReference type="Proteomes" id="UP000004263"/>
    </source>
</evidence>
<sequence length="360" mass="39735">MNNKKKALAVFSVVLVVAIIVVNSEPHVMSLDTNQNHRTHLQSDSLASDSPKIQSKQEKLMEDAIANQLKQATEAYKFNAQFPPYSKPLYKENWDLLNPRAFIPRKQSISNSPDISGSLVLDKYIIAKEDPLEVKVKISTAEENLSSIQSIIANIEDSDISQSLTQTSFENGVATYSGQVSISDLGQESVNEGSITADIQLQNGDIKTLSARFKYHTTVATVQNVGDAYVDGSDLNIPVDINVTERGKYRVQANLFDENNDSPVAHLTDAYEADKGINSVNLKAHINALKVSGSAGPYYLSNITISKVSTHPGEKQEYGVALNEQFPIKGFDLSIYDKDNYRNPKYKDSIQFLERVSGAQ</sequence>
<gene>
    <name evidence="1" type="ORF">RED65_14652</name>
</gene>
<evidence type="ECO:0000313" key="1">
    <source>
        <dbReference type="EMBL" id="EAT12945.1"/>
    </source>
</evidence>
<organism evidence="1 2">
    <name type="scientific">Bermanella marisrubri</name>
    <dbReference type="NCBI Taxonomy" id="207949"/>
    <lineage>
        <taxon>Bacteria</taxon>
        <taxon>Pseudomonadati</taxon>
        <taxon>Pseudomonadota</taxon>
        <taxon>Gammaproteobacteria</taxon>
        <taxon>Oceanospirillales</taxon>
        <taxon>Oceanospirillaceae</taxon>
        <taxon>Bermanella</taxon>
    </lineage>
</organism>
<dbReference type="EMBL" id="AAQH01000003">
    <property type="protein sequence ID" value="EAT12945.1"/>
    <property type="molecule type" value="Genomic_DNA"/>
</dbReference>
<keyword evidence="2" id="KW-1185">Reference proteome</keyword>
<dbReference type="AlphaFoldDB" id="Q1N4C0"/>
<dbReference type="HOGENOM" id="CLU_768736_0_0_6"/>
<accession>Q1N4C0</accession>
<comment type="caution">
    <text evidence="1">The sequence shown here is derived from an EMBL/GenBank/DDBJ whole genome shotgun (WGS) entry which is preliminary data.</text>
</comment>
<proteinExistence type="predicted"/>
<reference evidence="1 2" key="1">
    <citation type="submission" date="2006-03" db="EMBL/GenBank/DDBJ databases">
        <authorList>
            <person name="Pinhassi J."/>
            <person name="Pedros-Alio C."/>
            <person name="Ferriera S."/>
            <person name="Johnson J."/>
            <person name="Kravitz S."/>
            <person name="Halpern A."/>
            <person name="Remington K."/>
            <person name="Beeson K."/>
            <person name="Tran B."/>
            <person name="Rogers Y.-H."/>
            <person name="Friedman R."/>
            <person name="Venter J.C."/>
        </authorList>
    </citation>
    <scope>NUCLEOTIDE SEQUENCE [LARGE SCALE GENOMIC DNA]</scope>
    <source>
        <strain evidence="1 2">RED65</strain>
    </source>
</reference>